<dbReference type="InterPro" id="IPR003409">
    <property type="entry name" value="MORN"/>
</dbReference>
<dbReference type="AlphaFoldDB" id="A0A8S1RGG7"/>
<comment type="caution">
    <text evidence="2">The sequence shown here is derived from an EMBL/GenBank/DDBJ whole genome shotgun (WGS) entry which is preliminary data.</text>
</comment>
<proteinExistence type="predicted"/>
<name>A0A8S1RGG7_9CILI</name>
<dbReference type="Pfam" id="PF02493">
    <property type="entry name" value="MORN"/>
    <property type="match status" value="2"/>
</dbReference>
<dbReference type="EMBL" id="CAJJDN010000163">
    <property type="protein sequence ID" value="CAD8125885.1"/>
    <property type="molecule type" value="Genomic_DNA"/>
</dbReference>
<sequence length="64" mass="7661">MIKLYYYQGYYLNDKKHGQDMLSWNNGKKYESEWVLGKQNGKGFIITEIGEKKWNLGKLKKNQN</sequence>
<reference evidence="2" key="1">
    <citation type="submission" date="2021-01" db="EMBL/GenBank/DDBJ databases">
        <authorList>
            <consortium name="Genoscope - CEA"/>
            <person name="William W."/>
        </authorList>
    </citation>
    <scope>NUCLEOTIDE SEQUENCE</scope>
</reference>
<organism evidence="2 3">
    <name type="scientific">Paramecium sonneborni</name>
    <dbReference type="NCBI Taxonomy" id="65129"/>
    <lineage>
        <taxon>Eukaryota</taxon>
        <taxon>Sar</taxon>
        <taxon>Alveolata</taxon>
        <taxon>Ciliophora</taxon>
        <taxon>Intramacronucleata</taxon>
        <taxon>Oligohymenophorea</taxon>
        <taxon>Peniculida</taxon>
        <taxon>Parameciidae</taxon>
        <taxon>Paramecium</taxon>
    </lineage>
</organism>
<evidence type="ECO:0000256" key="1">
    <source>
        <dbReference type="ARBA" id="ARBA00022737"/>
    </source>
</evidence>
<evidence type="ECO:0008006" key="4">
    <source>
        <dbReference type="Google" id="ProtNLM"/>
    </source>
</evidence>
<dbReference type="Proteomes" id="UP000692954">
    <property type="component" value="Unassembled WGS sequence"/>
</dbReference>
<accession>A0A8S1RGG7</accession>
<evidence type="ECO:0000313" key="3">
    <source>
        <dbReference type="Proteomes" id="UP000692954"/>
    </source>
</evidence>
<keyword evidence="1" id="KW-0677">Repeat</keyword>
<gene>
    <name evidence="2" type="ORF">PSON_ATCC_30995.1.T1630022</name>
</gene>
<keyword evidence="3" id="KW-1185">Reference proteome</keyword>
<protein>
    <recommendedName>
        <fullName evidence="4">MORN repeat protein</fullName>
    </recommendedName>
</protein>
<evidence type="ECO:0000313" key="2">
    <source>
        <dbReference type="EMBL" id="CAD8125885.1"/>
    </source>
</evidence>